<evidence type="ECO:0000313" key="1">
    <source>
        <dbReference type="EMBL" id="KAG5623012.1"/>
    </source>
</evidence>
<organism evidence="1 2">
    <name type="scientific">Solanum commersonii</name>
    <name type="common">Commerson's wild potato</name>
    <name type="synonym">Commerson's nightshade</name>
    <dbReference type="NCBI Taxonomy" id="4109"/>
    <lineage>
        <taxon>Eukaryota</taxon>
        <taxon>Viridiplantae</taxon>
        <taxon>Streptophyta</taxon>
        <taxon>Embryophyta</taxon>
        <taxon>Tracheophyta</taxon>
        <taxon>Spermatophyta</taxon>
        <taxon>Magnoliopsida</taxon>
        <taxon>eudicotyledons</taxon>
        <taxon>Gunneridae</taxon>
        <taxon>Pentapetalae</taxon>
        <taxon>asterids</taxon>
        <taxon>lamiids</taxon>
        <taxon>Solanales</taxon>
        <taxon>Solanaceae</taxon>
        <taxon>Solanoideae</taxon>
        <taxon>Solaneae</taxon>
        <taxon>Solanum</taxon>
    </lineage>
</organism>
<proteinExistence type="predicted"/>
<keyword evidence="2" id="KW-1185">Reference proteome</keyword>
<dbReference type="EMBL" id="JACXVP010000002">
    <property type="protein sequence ID" value="KAG5623012.1"/>
    <property type="molecule type" value="Genomic_DNA"/>
</dbReference>
<dbReference type="AlphaFoldDB" id="A0A9J6AFG3"/>
<comment type="caution">
    <text evidence="1">The sequence shown here is derived from an EMBL/GenBank/DDBJ whole genome shotgun (WGS) entry which is preliminary data.</text>
</comment>
<gene>
    <name evidence="1" type="ORF">H5410_008230</name>
</gene>
<name>A0A9J6AFG3_SOLCO</name>
<reference evidence="1 2" key="1">
    <citation type="submission" date="2020-09" db="EMBL/GenBank/DDBJ databases">
        <title>De no assembly of potato wild relative species, Solanum commersonii.</title>
        <authorList>
            <person name="Cho K."/>
        </authorList>
    </citation>
    <scope>NUCLEOTIDE SEQUENCE [LARGE SCALE GENOMIC DNA]</scope>
    <source>
        <strain evidence="1">LZ3.2</strain>
        <tissue evidence="1">Leaf</tissue>
    </source>
</reference>
<dbReference type="Proteomes" id="UP000824120">
    <property type="component" value="Chromosome 2"/>
</dbReference>
<protein>
    <submittedName>
        <fullName evidence="1">Uncharacterized protein</fullName>
    </submittedName>
</protein>
<dbReference type="OrthoDB" id="10622366at2759"/>
<accession>A0A9J6AFG3</accession>
<sequence length="228" mass="25981">MLNPSGARGFIPIKLLVCVHYFFLCKWPLNPLAIFDPTFLSFSKEHLIKAQNVFFDQLLVSKQFSFNLSLVNVIVLLWALVFPQSLQFLAAHKTTFLSASFSFIFIHRLSDPAPLIRRGCFLLVFKLSIYSLVPFSNDCLEQLKDFPLCEFPEKQSHRHVGSELDQLLQEHSSINRKVKKALDLSSWGTISVNTGVLSASDEQAALCRDGIVVELPNSWFLREKVMLF</sequence>
<evidence type="ECO:0000313" key="2">
    <source>
        <dbReference type="Proteomes" id="UP000824120"/>
    </source>
</evidence>